<feature type="region of interest" description="Disordered" evidence="1">
    <location>
        <begin position="22"/>
        <end position="97"/>
    </location>
</feature>
<keyword evidence="3" id="KW-1185">Reference proteome</keyword>
<reference evidence="2" key="1">
    <citation type="submission" date="2023-10" db="EMBL/GenBank/DDBJ databases">
        <authorList>
            <person name="Chen Y."/>
            <person name="Shah S."/>
            <person name="Dougan E. K."/>
            <person name="Thang M."/>
            <person name="Chan C."/>
        </authorList>
    </citation>
    <scope>NUCLEOTIDE SEQUENCE [LARGE SCALE GENOMIC DNA]</scope>
</reference>
<name>A0ABN9QU18_9DINO</name>
<organism evidence="2 3">
    <name type="scientific">Prorocentrum cordatum</name>
    <dbReference type="NCBI Taxonomy" id="2364126"/>
    <lineage>
        <taxon>Eukaryota</taxon>
        <taxon>Sar</taxon>
        <taxon>Alveolata</taxon>
        <taxon>Dinophyceae</taxon>
        <taxon>Prorocentrales</taxon>
        <taxon>Prorocentraceae</taxon>
        <taxon>Prorocentrum</taxon>
    </lineage>
</organism>
<dbReference type="Proteomes" id="UP001189429">
    <property type="component" value="Unassembled WGS sequence"/>
</dbReference>
<evidence type="ECO:0000313" key="2">
    <source>
        <dbReference type="EMBL" id="CAK0807592.1"/>
    </source>
</evidence>
<evidence type="ECO:0000256" key="1">
    <source>
        <dbReference type="SAM" id="MobiDB-lite"/>
    </source>
</evidence>
<proteinExistence type="predicted"/>
<accession>A0ABN9QU18</accession>
<feature type="compositionally biased region" description="Low complexity" evidence="1">
    <location>
        <begin position="57"/>
        <end position="82"/>
    </location>
</feature>
<dbReference type="EMBL" id="CAUYUJ010003963">
    <property type="protein sequence ID" value="CAK0807592.1"/>
    <property type="molecule type" value="Genomic_DNA"/>
</dbReference>
<gene>
    <name evidence="2" type="ORF">PCOR1329_LOCUS13428</name>
</gene>
<evidence type="ECO:0000313" key="3">
    <source>
        <dbReference type="Proteomes" id="UP001189429"/>
    </source>
</evidence>
<protein>
    <submittedName>
        <fullName evidence="2">Uncharacterized protein</fullName>
    </submittedName>
</protein>
<comment type="caution">
    <text evidence="2">The sequence shown here is derived from an EMBL/GenBank/DDBJ whole genome shotgun (WGS) entry which is preliminary data.</text>
</comment>
<sequence>DWEKYVDGVRLTEANLQMIYDTKHSSDARVDSVGSPEATASAAQAHPQPSMPDNGWSPEATPSRATPSASPAASPVATSSASRPKRQVNLFGQFVDP</sequence>
<feature type="non-terminal residue" evidence="2">
    <location>
        <position position="1"/>
    </location>
</feature>